<comment type="caution">
    <text evidence="2">The sequence shown here is derived from an EMBL/GenBank/DDBJ whole genome shotgun (WGS) entry which is preliminary data.</text>
</comment>
<evidence type="ECO:0000256" key="1">
    <source>
        <dbReference type="SAM" id="Phobius"/>
    </source>
</evidence>
<keyword evidence="1" id="KW-0812">Transmembrane</keyword>
<keyword evidence="1" id="KW-0472">Membrane</keyword>
<evidence type="ECO:0000313" key="3">
    <source>
        <dbReference type="Proteomes" id="UP000176787"/>
    </source>
</evidence>
<dbReference type="STRING" id="1801726.A3H02_01200"/>
<keyword evidence="1" id="KW-1133">Transmembrane helix</keyword>
<dbReference type="AlphaFoldDB" id="A0A1G2F3P3"/>
<evidence type="ECO:0000313" key="2">
    <source>
        <dbReference type="EMBL" id="OGZ32665.1"/>
    </source>
</evidence>
<accession>A0A1G2F3P3</accession>
<gene>
    <name evidence="2" type="ORF">A3H02_01200</name>
</gene>
<name>A0A1G2F3P3_9BACT</name>
<proteinExistence type="predicted"/>
<sequence>MKKENILIIVLVGAILITTFVWFRYFQNQSKPAIIATMQNEEENKAIFPAGKEFIALLKTLETIKLDADFLNDPIYKKLRDLTPEIILPETKGRNNPFAPYQ</sequence>
<protein>
    <submittedName>
        <fullName evidence="2">Uncharacterized protein</fullName>
    </submittedName>
</protein>
<organism evidence="2 3">
    <name type="scientific">Candidatus Niyogibacteria bacterium RIFCSPLOWO2_12_FULL_41_13</name>
    <dbReference type="NCBI Taxonomy" id="1801726"/>
    <lineage>
        <taxon>Bacteria</taxon>
        <taxon>Candidatus Niyogiibacteriota</taxon>
    </lineage>
</organism>
<reference evidence="2 3" key="1">
    <citation type="journal article" date="2016" name="Nat. Commun.">
        <title>Thousands of microbial genomes shed light on interconnected biogeochemical processes in an aquifer system.</title>
        <authorList>
            <person name="Anantharaman K."/>
            <person name="Brown C.T."/>
            <person name="Hug L.A."/>
            <person name="Sharon I."/>
            <person name="Castelle C.J."/>
            <person name="Probst A.J."/>
            <person name="Thomas B.C."/>
            <person name="Singh A."/>
            <person name="Wilkins M.J."/>
            <person name="Karaoz U."/>
            <person name="Brodie E.L."/>
            <person name="Williams K.H."/>
            <person name="Hubbard S.S."/>
            <person name="Banfield J.F."/>
        </authorList>
    </citation>
    <scope>NUCLEOTIDE SEQUENCE [LARGE SCALE GENOMIC DNA]</scope>
</reference>
<dbReference type="EMBL" id="MHMS01000004">
    <property type="protein sequence ID" value="OGZ32665.1"/>
    <property type="molecule type" value="Genomic_DNA"/>
</dbReference>
<dbReference type="Proteomes" id="UP000176787">
    <property type="component" value="Unassembled WGS sequence"/>
</dbReference>
<feature type="transmembrane region" description="Helical" evidence="1">
    <location>
        <begin position="6"/>
        <end position="26"/>
    </location>
</feature>